<dbReference type="EMBL" id="FQXV01000002">
    <property type="protein sequence ID" value="SHH78114.1"/>
    <property type="molecule type" value="Genomic_DNA"/>
</dbReference>
<evidence type="ECO:0000256" key="3">
    <source>
        <dbReference type="ARBA" id="ARBA00012737"/>
    </source>
</evidence>
<dbReference type="InterPro" id="IPR033738">
    <property type="entry name" value="AsnB_N"/>
</dbReference>
<accession>A0A1M5VSZ3</accession>
<dbReference type="GO" id="GO:0004066">
    <property type="term" value="F:asparagine synthase (glutamine-hydrolyzing) activity"/>
    <property type="evidence" value="ECO:0007669"/>
    <property type="project" value="UniProtKB-EC"/>
</dbReference>
<keyword evidence="6 9" id="KW-0061">Asparagine biosynthesis</keyword>
<evidence type="ECO:0000313" key="13">
    <source>
        <dbReference type="EMBL" id="SHH78114.1"/>
    </source>
</evidence>
<proteinExistence type="inferred from homology"/>
<dbReference type="NCBIfam" id="TIGR01536">
    <property type="entry name" value="asn_synth_AEB"/>
    <property type="match status" value="1"/>
</dbReference>
<dbReference type="GO" id="GO:0006529">
    <property type="term" value="P:asparagine biosynthetic process"/>
    <property type="evidence" value="ECO:0007669"/>
    <property type="project" value="UniProtKB-KW"/>
</dbReference>
<dbReference type="OrthoDB" id="9763290at2"/>
<comment type="similarity">
    <text evidence="2">Belongs to the asparagine synthetase family.</text>
</comment>
<evidence type="ECO:0000256" key="7">
    <source>
        <dbReference type="ARBA" id="ARBA00022962"/>
    </source>
</evidence>
<reference evidence="13 14" key="1">
    <citation type="submission" date="2016-11" db="EMBL/GenBank/DDBJ databases">
        <authorList>
            <person name="Jaros S."/>
            <person name="Januszkiewicz K."/>
            <person name="Wedrychowicz H."/>
        </authorList>
    </citation>
    <scope>NUCLEOTIDE SEQUENCE [LARGE SCALE GENOMIC DNA]</scope>
    <source>
        <strain evidence="13 14">DSM 10068</strain>
    </source>
</reference>
<dbReference type="CDD" id="cd00712">
    <property type="entry name" value="AsnB"/>
    <property type="match status" value="1"/>
</dbReference>
<evidence type="ECO:0000256" key="4">
    <source>
        <dbReference type="ARBA" id="ARBA00022741"/>
    </source>
</evidence>
<keyword evidence="5 10" id="KW-0067">ATP-binding</keyword>
<dbReference type="Gene3D" id="3.60.20.10">
    <property type="entry name" value="Glutamine Phosphoribosylpyrophosphate, subunit 1, domain 1"/>
    <property type="match status" value="1"/>
</dbReference>
<dbReference type="InterPro" id="IPR051786">
    <property type="entry name" value="ASN_synthetase/amidase"/>
</dbReference>
<evidence type="ECO:0000256" key="1">
    <source>
        <dbReference type="ARBA" id="ARBA00005187"/>
    </source>
</evidence>
<organism evidence="13 14">
    <name type="scientific">Sporobacter termitidis DSM 10068</name>
    <dbReference type="NCBI Taxonomy" id="1123282"/>
    <lineage>
        <taxon>Bacteria</taxon>
        <taxon>Bacillati</taxon>
        <taxon>Bacillota</taxon>
        <taxon>Clostridia</taxon>
        <taxon>Eubacteriales</taxon>
        <taxon>Oscillospiraceae</taxon>
        <taxon>Sporobacter</taxon>
    </lineage>
</organism>
<dbReference type="CDD" id="cd01991">
    <property type="entry name" value="Asn_synthase_B_C"/>
    <property type="match status" value="1"/>
</dbReference>
<sequence>MCGIAGWVDLKGKLTDEENTIRAMTGTLSRRGPDEEGFWQSDHVLLGHRRLVVVDPEGGKQPMVLRDGGDTYVIVYNGELYNTEDLRAELKARGHAFESWSDTEVLLHAYAEWKEDCASRLNGIFAFAVWDTKKERVFLARDRIGVKPLFYAQRGGALIFASELKALLKHPAVSPKLSGEGLSEILALGPARTPGHGVFEGVNELRPGCSMLFDRDGAKINKFWSLESRPHEDDFDKTVEKVRELVLDSVTRQLVSDVPLCVLLSGGLDSSAIAAIASDVYKKERNEKIRTFSIDYVDNDKNFRPSDFQPNSDAPWVKIVSDYLGTDHESCLIDTPELTNALFPAVVARDLPGMTDVDSSLLLFSRWIKERATVGLSGECADEVFGGYPWFYKKAEARTFPWSQHLDARIKMFSPELIDLVKPRDYVAARYEEALGEVPRYNGDTPEEDRMRELFYLNLTRWMPTLLDRKDRMSMYWGLELRVPYCDHRIVEYVWNIPWAMKYYNEREKGLLRLALKGLLPEDVLWRKKSPYPKTHNPNYIEALKTLTLKMLSGKSEPILPFINVENVKELALTMTRDTNIPWFGQLMNAPQMLAYLLQVDFWLREYKVTVE</sequence>
<evidence type="ECO:0000256" key="11">
    <source>
        <dbReference type="PIRSR" id="PIRSR001589-3"/>
    </source>
</evidence>
<evidence type="ECO:0000259" key="12">
    <source>
        <dbReference type="PROSITE" id="PS51278"/>
    </source>
</evidence>
<feature type="binding site" evidence="10">
    <location>
        <position position="263"/>
    </location>
    <ligand>
        <name>ATP</name>
        <dbReference type="ChEBI" id="CHEBI:30616"/>
    </ligand>
</feature>
<dbReference type="Proteomes" id="UP000183995">
    <property type="component" value="Unassembled WGS sequence"/>
</dbReference>
<dbReference type="Pfam" id="PF00733">
    <property type="entry name" value="Asn_synthase"/>
    <property type="match status" value="1"/>
</dbReference>
<feature type="binding site" evidence="10">
    <location>
        <position position="294"/>
    </location>
    <ligand>
        <name>ATP</name>
        <dbReference type="ChEBI" id="CHEBI:30616"/>
    </ligand>
</feature>
<keyword evidence="7 9" id="KW-0315">Glutamine amidotransferase</keyword>
<dbReference type="PROSITE" id="PS51278">
    <property type="entry name" value="GATASE_TYPE_2"/>
    <property type="match status" value="1"/>
</dbReference>
<dbReference type="PANTHER" id="PTHR43284">
    <property type="entry name" value="ASPARAGINE SYNTHETASE (GLUTAMINE-HYDROLYZING)"/>
    <property type="match status" value="1"/>
</dbReference>
<dbReference type="Pfam" id="PF13537">
    <property type="entry name" value="GATase_7"/>
    <property type="match status" value="1"/>
</dbReference>
<dbReference type="AlphaFoldDB" id="A0A1M5VSZ3"/>
<evidence type="ECO:0000256" key="10">
    <source>
        <dbReference type="PIRSR" id="PIRSR001589-2"/>
    </source>
</evidence>
<dbReference type="RefSeq" id="WP_073076541.1">
    <property type="nucleotide sequence ID" value="NZ_FQXV01000002.1"/>
</dbReference>
<dbReference type="SUPFAM" id="SSF56235">
    <property type="entry name" value="N-terminal nucleophile aminohydrolases (Ntn hydrolases)"/>
    <property type="match status" value="1"/>
</dbReference>
<dbReference type="Gene3D" id="3.40.50.620">
    <property type="entry name" value="HUPs"/>
    <property type="match status" value="1"/>
</dbReference>
<comment type="pathway">
    <text evidence="1">Amino-acid biosynthesis; L-asparagine biosynthesis; L-asparagine from L-aspartate (L-Gln route): step 1/1.</text>
</comment>
<feature type="active site" description="For GATase activity" evidence="9">
    <location>
        <position position="2"/>
    </location>
</feature>
<dbReference type="GO" id="GO:0005524">
    <property type="term" value="F:ATP binding"/>
    <property type="evidence" value="ECO:0007669"/>
    <property type="project" value="UniProtKB-KW"/>
</dbReference>
<dbReference type="GO" id="GO:0005829">
    <property type="term" value="C:cytosol"/>
    <property type="evidence" value="ECO:0007669"/>
    <property type="project" value="TreeGrafter"/>
</dbReference>
<keyword evidence="9" id="KW-0028">Amino-acid biosynthesis</keyword>
<gene>
    <name evidence="13" type="ORF">SAMN02745823_00996</name>
</gene>
<dbReference type="PANTHER" id="PTHR43284:SF1">
    <property type="entry name" value="ASPARAGINE SYNTHETASE"/>
    <property type="match status" value="1"/>
</dbReference>
<dbReference type="InterPro" id="IPR017932">
    <property type="entry name" value="GATase_2_dom"/>
</dbReference>
<evidence type="ECO:0000256" key="6">
    <source>
        <dbReference type="ARBA" id="ARBA00022888"/>
    </source>
</evidence>
<evidence type="ECO:0000313" key="14">
    <source>
        <dbReference type="Proteomes" id="UP000183995"/>
    </source>
</evidence>
<evidence type="ECO:0000256" key="9">
    <source>
        <dbReference type="PIRSR" id="PIRSR001589-1"/>
    </source>
</evidence>
<dbReference type="InterPro" id="IPR014729">
    <property type="entry name" value="Rossmann-like_a/b/a_fold"/>
</dbReference>
<dbReference type="EC" id="6.3.5.4" evidence="3"/>
<feature type="domain" description="Glutamine amidotransferase type-2" evidence="12">
    <location>
        <begin position="2"/>
        <end position="216"/>
    </location>
</feature>
<name>A0A1M5VSZ3_9FIRM</name>
<evidence type="ECO:0000256" key="2">
    <source>
        <dbReference type="ARBA" id="ARBA00005752"/>
    </source>
</evidence>
<comment type="catalytic activity">
    <reaction evidence="8">
        <text>L-aspartate + L-glutamine + ATP + H2O = L-asparagine + L-glutamate + AMP + diphosphate + H(+)</text>
        <dbReference type="Rhea" id="RHEA:12228"/>
        <dbReference type="ChEBI" id="CHEBI:15377"/>
        <dbReference type="ChEBI" id="CHEBI:15378"/>
        <dbReference type="ChEBI" id="CHEBI:29985"/>
        <dbReference type="ChEBI" id="CHEBI:29991"/>
        <dbReference type="ChEBI" id="CHEBI:30616"/>
        <dbReference type="ChEBI" id="CHEBI:33019"/>
        <dbReference type="ChEBI" id="CHEBI:58048"/>
        <dbReference type="ChEBI" id="CHEBI:58359"/>
        <dbReference type="ChEBI" id="CHEBI:456215"/>
        <dbReference type="EC" id="6.3.5.4"/>
    </reaction>
</comment>
<feature type="site" description="Important for beta-aspartyl-AMP intermediate formation" evidence="11">
    <location>
        <position position="379"/>
    </location>
</feature>
<evidence type="ECO:0000256" key="8">
    <source>
        <dbReference type="ARBA" id="ARBA00048741"/>
    </source>
</evidence>
<feature type="binding site" evidence="10">
    <location>
        <position position="102"/>
    </location>
    <ligand>
        <name>L-glutamine</name>
        <dbReference type="ChEBI" id="CHEBI:58359"/>
    </ligand>
</feature>
<keyword evidence="14" id="KW-1185">Reference proteome</keyword>
<evidence type="ECO:0000256" key="5">
    <source>
        <dbReference type="ARBA" id="ARBA00022840"/>
    </source>
</evidence>
<dbReference type="InterPro" id="IPR029055">
    <property type="entry name" value="Ntn_hydrolases_N"/>
</dbReference>
<feature type="binding site" evidence="10">
    <location>
        <begin position="377"/>
        <end position="378"/>
    </location>
    <ligand>
        <name>ATP</name>
        <dbReference type="ChEBI" id="CHEBI:30616"/>
    </ligand>
</feature>
<dbReference type="InterPro" id="IPR006426">
    <property type="entry name" value="Asn_synth_AEB"/>
</dbReference>
<protein>
    <recommendedName>
        <fullName evidence="3">asparagine synthase (glutamine-hydrolyzing)</fullName>
        <ecNumber evidence="3">6.3.5.4</ecNumber>
    </recommendedName>
</protein>
<dbReference type="STRING" id="1123282.SAMN02745823_00996"/>
<dbReference type="PIRSF" id="PIRSF001589">
    <property type="entry name" value="Asn_synthetase_glu-h"/>
    <property type="match status" value="1"/>
</dbReference>
<dbReference type="InterPro" id="IPR001962">
    <property type="entry name" value="Asn_synthase"/>
</dbReference>
<keyword evidence="4 10" id="KW-0547">Nucleotide-binding</keyword>
<dbReference type="SUPFAM" id="SSF52402">
    <property type="entry name" value="Adenine nucleotide alpha hydrolases-like"/>
    <property type="match status" value="1"/>
</dbReference>